<dbReference type="Pfam" id="PF07687">
    <property type="entry name" value="M20_dimer"/>
    <property type="match status" value="1"/>
</dbReference>
<comment type="cofactor">
    <cofactor evidence="2">
        <name>Mn(2+)</name>
        <dbReference type="ChEBI" id="CHEBI:29035"/>
    </cofactor>
    <text evidence="2">The Mn(2+) ion enhances activity.</text>
</comment>
<protein>
    <submittedName>
        <fullName evidence="4">N-acetyldiaminopimelate deacetylase</fullName>
        <ecNumber evidence="4">3.5.1.47</ecNumber>
    </submittedName>
</protein>
<dbReference type="Gene3D" id="3.30.70.360">
    <property type="match status" value="1"/>
</dbReference>
<proteinExistence type="predicted"/>
<gene>
    <name evidence="4" type="ORF">SPTER_23730</name>
</gene>
<feature type="binding site" evidence="2">
    <location>
        <position position="138"/>
    </location>
    <ligand>
        <name>Mn(2+)</name>
        <dbReference type="ChEBI" id="CHEBI:29035"/>
        <label>2</label>
    </ligand>
</feature>
<keyword evidence="1 4" id="KW-0378">Hydrolase</keyword>
<dbReference type="InterPro" id="IPR011650">
    <property type="entry name" value="Peptidase_M20_dimer"/>
</dbReference>
<dbReference type="PANTHER" id="PTHR11014:SF63">
    <property type="entry name" value="METALLOPEPTIDASE, PUTATIVE (AFU_ORTHOLOGUE AFUA_6G09600)-RELATED"/>
    <property type="match status" value="1"/>
</dbReference>
<keyword evidence="5" id="KW-1185">Reference proteome</keyword>
<dbReference type="OrthoDB" id="9776731at2"/>
<dbReference type="KEGG" id="sted:SPTER_23730"/>
<organism evidence="4 5">
    <name type="scientific">Sporomusa termitida</name>
    <dbReference type="NCBI Taxonomy" id="2377"/>
    <lineage>
        <taxon>Bacteria</taxon>
        <taxon>Bacillati</taxon>
        <taxon>Bacillota</taxon>
        <taxon>Negativicutes</taxon>
        <taxon>Selenomonadales</taxon>
        <taxon>Sporomusaceae</taxon>
        <taxon>Sporomusa</taxon>
    </lineage>
</organism>
<dbReference type="SUPFAM" id="SSF55031">
    <property type="entry name" value="Bacterial exopeptidase dimerisation domain"/>
    <property type="match status" value="1"/>
</dbReference>
<dbReference type="NCBIfam" id="TIGR01891">
    <property type="entry name" value="amidohydrolases"/>
    <property type="match status" value="1"/>
</dbReference>
<dbReference type="PIRSF" id="PIRSF005962">
    <property type="entry name" value="Pept_M20D_amidohydro"/>
    <property type="match status" value="1"/>
</dbReference>
<name>A0A517DUN9_9FIRM</name>
<dbReference type="GO" id="GO:0046872">
    <property type="term" value="F:metal ion binding"/>
    <property type="evidence" value="ECO:0007669"/>
    <property type="project" value="UniProtKB-KW"/>
</dbReference>
<feature type="binding site" evidence="2">
    <location>
        <position position="362"/>
    </location>
    <ligand>
        <name>Mn(2+)</name>
        <dbReference type="ChEBI" id="CHEBI:29035"/>
        <label>2</label>
    </ligand>
</feature>
<dbReference type="EC" id="3.5.1.47" evidence="4"/>
<dbReference type="SUPFAM" id="SSF53187">
    <property type="entry name" value="Zn-dependent exopeptidases"/>
    <property type="match status" value="1"/>
</dbReference>
<keyword evidence="2" id="KW-0464">Manganese</keyword>
<evidence type="ECO:0000259" key="3">
    <source>
        <dbReference type="Pfam" id="PF07687"/>
    </source>
</evidence>
<evidence type="ECO:0000256" key="1">
    <source>
        <dbReference type="ARBA" id="ARBA00022801"/>
    </source>
</evidence>
<dbReference type="EMBL" id="CP036259">
    <property type="protein sequence ID" value="QDR81018.1"/>
    <property type="molecule type" value="Genomic_DNA"/>
</dbReference>
<sequence>MKFSVHNLVKEQEQYVVAMRRHFRQRPELGGQEYETQKKIIAELRSMGLEPRPAAGTGVIAEITGSRPGPTVAIRADIDALPIQDEIDQPYRSENAGLCHACGHDGHTAMLLTIARVFSAMRTELAGNIRLLFQPSEERFPGGALPMIADGALRGVAAVIGAHLWQPLAAGTMGITYGPMMASPDEFTITIQGRGGHGSMPQQTIDPIYVGAQIVLALKTITGNQISTNELAVLSLGAFKAGEVFNIIPDTAVLQGSVRTFSPQVREKIFASIEQICAGICAAAGAAYTLANCNGYPPVINNPRLAGVVALAGKAVLGADQVIEISPVMGAEDFSRYQEQVPGCFLFMGIGNKEKGIIYPHHHPKFDMDEQALVHGVEVMVEAALRLLQKT</sequence>
<feature type="domain" description="Peptidase M20 dimerisation" evidence="3">
    <location>
        <begin position="187"/>
        <end position="278"/>
    </location>
</feature>
<dbReference type="Pfam" id="PF01546">
    <property type="entry name" value="Peptidase_M20"/>
    <property type="match status" value="1"/>
</dbReference>
<dbReference type="AlphaFoldDB" id="A0A517DUN9"/>
<feature type="binding site" evidence="2">
    <location>
        <position position="104"/>
    </location>
    <ligand>
        <name>Mn(2+)</name>
        <dbReference type="ChEBI" id="CHEBI:29035"/>
        <label>2</label>
    </ligand>
</feature>
<dbReference type="GO" id="GO:0050118">
    <property type="term" value="F:N-acetyldiaminopimelate deacetylase activity"/>
    <property type="evidence" value="ECO:0007669"/>
    <property type="project" value="UniProtKB-EC"/>
</dbReference>
<dbReference type="InterPro" id="IPR036264">
    <property type="entry name" value="Bact_exopeptidase_dim_dom"/>
</dbReference>
<dbReference type="InterPro" id="IPR017439">
    <property type="entry name" value="Amidohydrolase"/>
</dbReference>
<feature type="binding site" evidence="2">
    <location>
        <position position="102"/>
    </location>
    <ligand>
        <name>Mn(2+)</name>
        <dbReference type="ChEBI" id="CHEBI:29035"/>
        <label>2</label>
    </ligand>
</feature>
<dbReference type="InterPro" id="IPR002933">
    <property type="entry name" value="Peptidase_M20"/>
</dbReference>
<dbReference type="Proteomes" id="UP000320776">
    <property type="component" value="Chromosome"/>
</dbReference>
<evidence type="ECO:0000256" key="2">
    <source>
        <dbReference type="PIRSR" id="PIRSR005962-1"/>
    </source>
</evidence>
<dbReference type="GO" id="GO:0019877">
    <property type="term" value="P:diaminopimelate biosynthetic process"/>
    <property type="evidence" value="ECO:0007669"/>
    <property type="project" value="UniProtKB-ARBA"/>
</dbReference>
<keyword evidence="2" id="KW-0479">Metal-binding</keyword>
<evidence type="ECO:0000313" key="5">
    <source>
        <dbReference type="Proteomes" id="UP000320776"/>
    </source>
</evidence>
<accession>A0A517DUN9</accession>
<dbReference type="PANTHER" id="PTHR11014">
    <property type="entry name" value="PEPTIDASE M20 FAMILY MEMBER"/>
    <property type="match status" value="1"/>
</dbReference>
<evidence type="ECO:0000313" key="4">
    <source>
        <dbReference type="EMBL" id="QDR81018.1"/>
    </source>
</evidence>
<feature type="binding site" evidence="2">
    <location>
        <position position="163"/>
    </location>
    <ligand>
        <name>Mn(2+)</name>
        <dbReference type="ChEBI" id="CHEBI:29035"/>
        <label>2</label>
    </ligand>
</feature>
<dbReference type="RefSeq" id="WP_144350561.1">
    <property type="nucleotide sequence ID" value="NZ_CP036259.1"/>
</dbReference>
<dbReference type="Gene3D" id="3.40.630.10">
    <property type="entry name" value="Zn peptidases"/>
    <property type="match status" value="1"/>
</dbReference>
<reference evidence="4 5" key="1">
    <citation type="submission" date="2019-02" db="EMBL/GenBank/DDBJ databases">
        <title>Closed genome of Sporomusa termitida DSM 4440.</title>
        <authorList>
            <person name="Poehlein A."/>
            <person name="Daniel R."/>
        </authorList>
    </citation>
    <scope>NUCLEOTIDE SEQUENCE [LARGE SCALE GENOMIC DNA]</scope>
    <source>
        <strain evidence="4 5">DSM 4440</strain>
    </source>
</reference>
<dbReference type="FunFam" id="3.30.70.360:FF:000001">
    <property type="entry name" value="N-acetyldiaminopimelate deacetylase"/>
    <property type="match status" value="1"/>
</dbReference>